<proteinExistence type="predicted"/>
<evidence type="ECO:0000313" key="3">
    <source>
        <dbReference type="Proteomes" id="UP000823749"/>
    </source>
</evidence>
<organism evidence="2 3">
    <name type="scientific">Rhododendron griersonianum</name>
    <dbReference type="NCBI Taxonomy" id="479676"/>
    <lineage>
        <taxon>Eukaryota</taxon>
        <taxon>Viridiplantae</taxon>
        <taxon>Streptophyta</taxon>
        <taxon>Embryophyta</taxon>
        <taxon>Tracheophyta</taxon>
        <taxon>Spermatophyta</taxon>
        <taxon>Magnoliopsida</taxon>
        <taxon>eudicotyledons</taxon>
        <taxon>Gunneridae</taxon>
        <taxon>Pentapetalae</taxon>
        <taxon>asterids</taxon>
        <taxon>Ericales</taxon>
        <taxon>Ericaceae</taxon>
        <taxon>Ericoideae</taxon>
        <taxon>Rhodoreae</taxon>
        <taxon>Rhododendron</taxon>
    </lineage>
</organism>
<keyword evidence="3" id="KW-1185">Reference proteome</keyword>
<comment type="caution">
    <text evidence="2">The sequence shown here is derived from an EMBL/GenBank/DDBJ whole genome shotgun (WGS) entry which is preliminary data.</text>
</comment>
<feature type="compositionally biased region" description="Polar residues" evidence="1">
    <location>
        <begin position="39"/>
        <end position="53"/>
    </location>
</feature>
<dbReference type="Proteomes" id="UP000823749">
    <property type="component" value="Chromosome 11"/>
</dbReference>
<dbReference type="EMBL" id="JACTNZ010000011">
    <property type="protein sequence ID" value="KAG5525646.1"/>
    <property type="molecule type" value="Genomic_DNA"/>
</dbReference>
<sequence>MENYTMLGSNSLWLDLVLPKSARNKKAPTTRAEMVLAHETNTIQPSPSGTKTETTQDKIRTPEKIGT</sequence>
<evidence type="ECO:0000313" key="2">
    <source>
        <dbReference type="EMBL" id="KAG5525646.1"/>
    </source>
</evidence>
<feature type="region of interest" description="Disordered" evidence="1">
    <location>
        <begin position="39"/>
        <end position="67"/>
    </location>
</feature>
<gene>
    <name evidence="2" type="ORF">RHGRI_032079</name>
</gene>
<evidence type="ECO:0000256" key="1">
    <source>
        <dbReference type="SAM" id="MobiDB-lite"/>
    </source>
</evidence>
<reference evidence="2" key="1">
    <citation type="submission" date="2020-08" db="EMBL/GenBank/DDBJ databases">
        <title>Plant Genome Project.</title>
        <authorList>
            <person name="Zhang R.-G."/>
        </authorList>
    </citation>
    <scope>NUCLEOTIDE SEQUENCE</scope>
    <source>
        <strain evidence="2">WSP0</strain>
        <tissue evidence="2">Leaf</tissue>
    </source>
</reference>
<dbReference type="AlphaFoldDB" id="A0AAV6IAK8"/>
<feature type="compositionally biased region" description="Basic and acidic residues" evidence="1">
    <location>
        <begin position="54"/>
        <end position="67"/>
    </location>
</feature>
<accession>A0AAV6IAK8</accession>
<protein>
    <submittedName>
        <fullName evidence="2">Uncharacterized protein</fullName>
    </submittedName>
</protein>
<name>A0AAV6IAK8_9ERIC</name>